<dbReference type="EMBL" id="JABFCX010000003">
    <property type="protein sequence ID" value="NNU17072.1"/>
    <property type="molecule type" value="Genomic_DNA"/>
</dbReference>
<evidence type="ECO:0000313" key="2">
    <source>
        <dbReference type="Proteomes" id="UP000536835"/>
    </source>
</evidence>
<dbReference type="AlphaFoldDB" id="A0A7Y3RMZ1"/>
<dbReference type="Proteomes" id="UP000536835">
    <property type="component" value="Unassembled WGS sequence"/>
</dbReference>
<evidence type="ECO:0000313" key="1">
    <source>
        <dbReference type="EMBL" id="NNU17072.1"/>
    </source>
</evidence>
<gene>
    <name evidence="1" type="ORF">HK107_12140</name>
</gene>
<sequence>MTEPARTPVDQTEAGEQRLITGVAPVTLRQKLEALAGSPGSVRRGQYVQKPCDLGLFDETARAQTDLVDLLRQRPEPSED</sequence>
<proteinExistence type="predicted"/>
<keyword evidence="2" id="KW-1185">Reference proteome</keyword>
<comment type="caution">
    <text evidence="1">The sequence shown here is derived from an EMBL/GenBank/DDBJ whole genome shotgun (WGS) entry which is preliminary data.</text>
</comment>
<name>A0A7Y3RMZ1_9PROT</name>
<protein>
    <submittedName>
        <fullName evidence="1">Uncharacterized protein</fullName>
    </submittedName>
</protein>
<organism evidence="1 2">
    <name type="scientific">Parvularcula mediterranea</name>
    <dbReference type="NCBI Taxonomy" id="2732508"/>
    <lineage>
        <taxon>Bacteria</taxon>
        <taxon>Pseudomonadati</taxon>
        <taxon>Pseudomonadota</taxon>
        <taxon>Alphaproteobacteria</taxon>
        <taxon>Parvularculales</taxon>
        <taxon>Parvularculaceae</taxon>
        <taxon>Parvularcula</taxon>
    </lineage>
</organism>
<dbReference type="RefSeq" id="WP_173200138.1">
    <property type="nucleotide sequence ID" value="NZ_JABFCX010000003.1"/>
</dbReference>
<accession>A0A7Y3RMZ1</accession>
<reference evidence="1 2" key="1">
    <citation type="submission" date="2020-05" db="EMBL/GenBank/DDBJ databases">
        <title>Parvularcula mediterraneae sp. nov., isolated from polypropylene straw from shallow seawater of the seashore of Laganas in Zakynthos island, Greece.</title>
        <authorList>
            <person name="Szabo I."/>
            <person name="Al-Omari J."/>
            <person name="Rado J."/>
            <person name="Szerdahelyi G.S."/>
        </authorList>
    </citation>
    <scope>NUCLEOTIDE SEQUENCE [LARGE SCALE GENOMIC DNA]</scope>
    <source>
        <strain evidence="1 2">ZS-1/3</strain>
    </source>
</reference>